<dbReference type="EMBL" id="VBOY01000054">
    <property type="protein sequence ID" value="TMQ66588.1"/>
    <property type="molecule type" value="Genomic_DNA"/>
</dbReference>
<gene>
    <name evidence="3" type="ORF">E6K78_06065</name>
</gene>
<dbReference type="PANTHER" id="PTHR44809:SF1">
    <property type="entry name" value="PROTEIN O-MANNOSYL-TRANSFERASE TMTC1"/>
    <property type="match status" value="1"/>
</dbReference>
<organism evidence="3 4">
    <name type="scientific">Eiseniibacteriota bacterium</name>
    <dbReference type="NCBI Taxonomy" id="2212470"/>
    <lineage>
        <taxon>Bacteria</taxon>
        <taxon>Candidatus Eiseniibacteriota</taxon>
    </lineage>
</organism>
<dbReference type="SUPFAM" id="SSF46955">
    <property type="entry name" value="Putative DNA-binding domain"/>
    <property type="match status" value="1"/>
</dbReference>
<reference evidence="3 4" key="1">
    <citation type="journal article" date="2019" name="Nat. Microbiol.">
        <title>Mediterranean grassland soil C-N compound turnover is dependent on rainfall and depth, and is mediated by genomically divergent microorganisms.</title>
        <authorList>
            <person name="Diamond S."/>
            <person name="Andeer P.F."/>
            <person name="Li Z."/>
            <person name="Crits-Christoph A."/>
            <person name="Burstein D."/>
            <person name="Anantharaman K."/>
            <person name="Lane K.R."/>
            <person name="Thomas B.C."/>
            <person name="Pan C."/>
            <person name="Northen T.R."/>
            <person name="Banfield J.F."/>
        </authorList>
    </citation>
    <scope>NUCLEOTIDE SEQUENCE [LARGE SCALE GENOMIC DNA]</scope>
    <source>
        <strain evidence="3">WS_8</strain>
    </source>
</reference>
<name>A0A538TSK3_UNCEI</name>
<protein>
    <submittedName>
        <fullName evidence="3">Tetratricopeptide repeat protein</fullName>
    </submittedName>
</protein>
<proteinExistence type="predicted"/>
<evidence type="ECO:0000259" key="2">
    <source>
        <dbReference type="Pfam" id="PF13411"/>
    </source>
</evidence>
<dbReference type="GO" id="GO:0003677">
    <property type="term" value="F:DNA binding"/>
    <property type="evidence" value="ECO:0007669"/>
    <property type="project" value="InterPro"/>
</dbReference>
<dbReference type="SUPFAM" id="SSF48452">
    <property type="entry name" value="TPR-like"/>
    <property type="match status" value="1"/>
</dbReference>
<dbReference type="InterPro" id="IPR011990">
    <property type="entry name" value="TPR-like_helical_dom_sf"/>
</dbReference>
<evidence type="ECO:0000313" key="4">
    <source>
        <dbReference type="Proteomes" id="UP000316609"/>
    </source>
</evidence>
<feature type="repeat" description="TPR" evidence="1">
    <location>
        <begin position="204"/>
        <end position="237"/>
    </location>
</feature>
<dbReference type="InterPro" id="IPR052943">
    <property type="entry name" value="TMTC_O-mannosyl-trnsfr"/>
</dbReference>
<dbReference type="InterPro" id="IPR009061">
    <property type="entry name" value="DNA-bd_dom_put_sf"/>
</dbReference>
<evidence type="ECO:0000313" key="3">
    <source>
        <dbReference type="EMBL" id="TMQ66588.1"/>
    </source>
</evidence>
<accession>A0A538TSK3</accession>
<dbReference type="AlphaFoldDB" id="A0A538TSK3"/>
<dbReference type="Pfam" id="PF13411">
    <property type="entry name" value="MerR_1"/>
    <property type="match status" value="1"/>
</dbReference>
<dbReference type="SMART" id="SM00028">
    <property type="entry name" value="TPR"/>
    <property type="match status" value="4"/>
</dbReference>
<dbReference type="Gene3D" id="1.10.1660.10">
    <property type="match status" value="1"/>
</dbReference>
<dbReference type="Gene3D" id="1.25.40.10">
    <property type="entry name" value="Tetratricopeptide repeat domain"/>
    <property type="match status" value="1"/>
</dbReference>
<evidence type="ECO:0000256" key="1">
    <source>
        <dbReference type="PROSITE-ProRule" id="PRU00339"/>
    </source>
</evidence>
<dbReference type="PROSITE" id="PS50005">
    <property type="entry name" value="TPR"/>
    <property type="match status" value="2"/>
</dbReference>
<dbReference type="InterPro" id="IPR000551">
    <property type="entry name" value="MerR-type_HTH_dom"/>
</dbReference>
<sequence>MRDVSRLLGLSPGQIRAYVKSGCVGPRRGEQGEHRFSFPDVVLLRTGKELMAALPARKVHRALRRLKDQLPQGRAITGVRITAEGDTIVVRDGASTWLPESGQALLDLDVSQVASQVAPLARRAAAAARSAATELDAEDWYRIGCDLEPCDLDQARDAYERSLELDPEHVDARVNLGRLLHEVGDARAAEAHYRTALGFAPDDATAAFNLGVALEDLGRRAEAVAAYERALATDPDLPDAHFNLARLLEQLGRDREALGHLQVFRRLTQGRLQAY</sequence>
<dbReference type="InterPro" id="IPR019734">
    <property type="entry name" value="TPR_rpt"/>
</dbReference>
<dbReference type="Proteomes" id="UP000316609">
    <property type="component" value="Unassembled WGS sequence"/>
</dbReference>
<comment type="caution">
    <text evidence="3">The sequence shown here is derived from an EMBL/GenBank/DDBJ whole genome shotgun (WGS) entry which is preliminary data.</text>
</comment>
<feature type="domain" description="HTH merR-type" evidence="2">
    <location>
        <begin position="1"/>
        <end position="51"/>
    </location>
</feature>
<dbReference type="Pfam" id="PF14559">
    <property type="entry name" value="TPR_19"/>
    <property type="match status" value="1"/>
</dbReference>
<dbReference type="GO" id="GO:0006355">
    <property type="term" value="P:regulation of DNA-templated transcription"/>
    <property type="evidence" value="ECO:0007669"/>
    <property type="project" value="InterPro"/>
</dbReference>
<dbReference type="PANTHER" id="PTHR44809">
    <property type="match status" value="1"/>
</dbReference>
<dbReference type="Pfam" id="PF13414">
    <property type="entry name" value="TPR_11"/>
    <property type="match status" value="1"/>
</dbReference>
<keyword evidence="1" id="KW-0802">TPR repeat</keyword>
<dbReference type="PROSITE" id="PS50293">
    <property type="entry name" value="TPR_REGION"/>
    <property type="match status" value="1"/>
</dbReference>
<feature type="repeat" description="TPR" evidence="1">
    <location>
        <begin position="170"/>
        <end position="203"/>
    </location>
</feature>